<dbReference type="Pfam" id="PF00593">
    <property type="entry name" value="TonB_dep_Rec_b-barrel"/>
    <property type="match status" value="1"/>
</dbReference>
<keyword evidence="9 11" id="KW-0472">Membrane</keyword>
<sequence>MMKKTMLGSVVLCAATGYAAIGAADTMAREYSLDIPPKPVAAMLQELSVQTGISVALMADDVDHRNVLVGPLKGRYTVDAALSQLLVNSELTFTRVNASMVVVTARNNHGGGGVETSAEAKAKLHQLADTQFMNAAAPTSGTAAQPLVASSAEEGRRTSGGKIMEEVLVTAQKRAERLQDVPVPVTSISTDMLSERGQLRLQDYYNKIPGLNLTLVGDVSSPSIAIRGVTTGGFVNPTVGVVVDDIPFGASTAAGNGNNGLISSDIDPSELSRVEVLRGPQGTLYGASSMGGLLKYVTADPSTERVGGNVQLGTSSVHNGEMGYVARGSINIPLSDTFAIRASGNTRRDAGYIDNIQTGQNDVNRTDSYGGRISALWRPAENFSVKLSALYQNSEREGSSDTHLPPPIGRVAGLKDLEQSALIDSGGYEQEFQAYSAIVTAKLGNAELTSLTGYSTSDLMTAVDLSPSLAAASRARFGVDGIVTHGGGETTKFSQEMRLAMPLTDTIDWLFGAFYTRERYPSQQQILAIDTTNGAVAGTWLVTDLDGAYDEYAAFTDLTFRLTERFDIQVGGRSSHYEYETGSSTSTGPFNQLFGPSATATTPEYKAKDDAFTYLLTPRYRFSDDLMMYARFASGFRPGGPNTNPTALAAGLPRDFGPDSTENYEIGMKGSVFDDLLSFDASVYYIDWKDVQLQLRDPATFSTYTLNAGKAKSQGVELSVDVRPLEGLTVSAWGVYNNAELTEVPTTSDLTARVGDRLPYSPEWSGSISVDQEFALFSDATGFVGTTFGYTGDRKGRFFRGFPQGTFPSYTQLDLRAGATFDTWIVNAYVNNVGDERGVLRSGRDATFSFQYVVTYIQPRTLGINVSKAF</sequence>
<comment type="subcellular location">
    <subcellularLocation>
        <location evidence="1 11">Cell outer membrane</location>
        <topology evidence="1 11">Multi-pass membrane protein</topology>
    </subcellularLocation>
</comment>
<evidence type="ECO:0000256" key="13">
    <source>
        <dbReference type="SAM" id="SignalP"/>
    </source>
</evidence>
<dbReference type="InterPro" id="IPR036942">
    <property type="entry name" value="Beta-barrel_TonB_sf"/>
</dbReference>
<dbReference type="PROSITE" id="PS52016">
    <property type="entry name" value="TONB_DEPENDENT_REC_3"/>
    <property type="match status" value="1"/>
</dbReference>
<name>A0ABV8SXU7_9GAMM</name>
<dbReference type="Proteomes" id="UP001595904">
    <property type="component" value="Unassembled WGS sequence"/>
</dbReference>
<keyword evidence="3 11" id="KW-1134">Transmembrane beta strand</keyword>
<evidence type="ECO:0000256" key="9">
    <source>
        <dbReference type="ARBA" id="ARBA00023136"/>
    </source>
</evidence>
<feature type="signal peptide" evidence="13">
    <location>
        <begin position="1"/>
        <end position="19"/>
    </location>
</feature>
<dbReference type="RefSeq" id="WP_380600876.1">
    <property type="nucleotide sequence ID" value="NZ_JBHSDU010000010.1"/>
</dbReference>
<dbReference type="InterPro" id="IPR012910">
    <property type="entry name" value="Plug_dom"/>
</dbReference>
<evidence type="ECO:0000313" key="15">
    <source>
        <dbReference type="EMBL" id="MFC4311920.1"/>
    </source>
</evidence>
<organism evidence="15 16">
    <name type="scientific">Steroidobacter flavus</name>
    <dbReference type="NCBI Taxonomy" id="1842136"/>
    <lineage>
        <taxon>Bacteria</taxon>
        <taxon>Pseudomonadati</taxon>
        <taxon>Pseudomonadota</taxon>
        <taxon>Gammaproteobacteria</taxon>
        <taxon>Steroidobacterales</taxon>
        <taxon>Steroidobacteraceae</taxon>
        <taxon>Steroidobacter</taxon>
    </lineage>
</organism>
<comment type="caution">
    <text evidence="15">The sequence shown here is derived from an EMBL/GenBank/DDBJ whole genome shotgun (WGS) entry which is preliminary data.</text>
</comment>
<keyword evidence="8 12" id="KW-0798">TonB box</keyword>
<gene>
    <name evidence="15" type="ORF">ACFPN2_22755</name>
</gene>
<dbReference type="PANTHER" id="PTHR32552">
    <property type="entry name" value="FERRICHROME IRON RECEPTOR-RELATED"/>
    <property type="match status" value="1"/>
</dbReference>
<comment type="similarity">
    <text evidence="11 12">Belongs to the TonB-dependent receptor family.</text>
</comment>
<keyword evidence="2 11" id="KW-0813">Transport</keyword>
<evidence type="ECO:0000256" key="5">
    <source>
        <dbReference type="ARBA" id="ARBA00022692"/>
    </source>
</evidence>
<keyword evidence="6" id="KW-0408">Iron</keyword>
<protein>
    <submittedName>
        <fullName evidence="15">TonB-dependent receptor domain-containing protein</fullName>
    </submittedName>
</protein>
<proteinExistence type="inferred from homology"/>
<dbReference type="InterPro" id="IPR000531">
    <property type="entry name" value="Beta-barrel_TonB"/>
</dbReference>
<feature type="chain" id="PRO_5047460542" evidence="13">
    <location>
        <begin position="20"/>
        <end position="870"/>
    </location>
</feature>
<dbReference type="CDD" id="cd01347">
    <property type="entry name" value="ligand_gated_channel"/>
    <property type="match status" value="1"/>
</dbReference>
<evidence type="ECO:0000256" key="12">
    <source>
        <dbReference type="RuleBase" id="RU003357"/>
    </source>
</evidence>
<keyword evidence="4" id="KW-0410">Iron transport</keyword>
<dbReference type="SMART" id="SM00965">
    <property type="entry name" value="STN"/>
    <property type="match status" value="1"/>
</dbReference>
<evidence type="ECO:0000313" key="16">
    <source>
        <dbReference type="Proteomes" id="UP001595904"/>
    </source>
</evidence>
<evidence type="ECO:0000256" key="8">
    <source>
        <dbReference type="ARBA" id="ARBA00023077"/>
    </source>
</evidence>
<dbReference type="InterPro" id="IPR011662">
    <property type="entry name" value="Secretin/TonB_short_N"/>
</dbReference>
<evidence type="ECO:0000256" key="6">
    <source>
        <dbReference type="ARBA" id="ARBA00023004"/>
    </source>
</evidence>
<evidence type="ECO:0000256" key="11">
    <source>
        <dbReference type="PROSITE-ProRule" id="PRU01360"/>
    </source>
</evidence>
<dbReference type="Gene3D" id="3.55.50.30">
    <property type="match status" value="1"/>
</dbReference>
<keyword evidence="5 11" id="KW-0812">Transmembrane</keyword>
<feature type="domain" description="Secretin/TonB short N-terminal" evidence="14">
    <location>
        <begin position="55"/>
        <end position="106"/>
    </location>
</feature>
<dbReference type="Pfam" id="PF07715">
    <property type="entry name" value="Plug"/>
    <property type="match status" value="1"/>
</dbReference>
<keyword evidence="16" id="KW-1185">Reference proteome</keyword>
<keyword evidence="7" id="KW-0406">Ion transport</keyword>
<evidence type="ECO:0000256" key="2">
    <source>
        <dbReference type="ARBA" id="ARBA00022448"/>
    </source>
</evidence>
<keyword evidence="13" id="KW-0732">Signal</keyword>
<dbReference type="PANTHER" id="PTHR32552:SF81">
    <property type="entry name" value="TONB-DEPENDENT OUTER MEMBRANE RECEPTOR"/>
    <property type="match status" value="1"/>
</dbReference>
<evidence type="ECO:0000259" key="14">
    <source>
        <dbReference type="SMART" id="SM00965"/>
    </source>
</evidence>
<dbReference type="Gene3D" id="2.40.170.20">
    <property type="entry name" value="TonB-dependent receptor, beta-barrel domain"/>
    <property type="match status" value="1"/>
</dbReference>
<keyword evidence="10 11" id="KW-0998">Cell outer membrane</keyword>
<dbReference type="SUPFAM" id="SSF56935">
    <property type="entry name" value="Porins"/>
    <property type="match status" value="1"/>
</dbReference>
<evidence type="ECO:0000256" key="1">
    <source>
        <dbReference type="ARBA" id="ARBA00004571"/>
    </source>
</evidence>
<evidence type="ECO:0000256" key="4">
    <source>
        <dbReference type="ARBA" id="ARBA00022496"/>
    </source>
</evidence>
<dbReference type="EMBL" id="JBHSDU010000010">
    <property type="protein sequence ID" value="MFC4311920.1"/>
    <property type="molecule type" value="Genomic_DNA"/>
</dbReference>
<dbReference type="InterPro" id="IPR039426">
    <property type="entry name" value="TonB-dep_rcpt-like"/>
</dbReference>
<evidence type="ECO:0000256" key="3">
    <source>
        <dbReference type="ARBA" id="ARBA00022452"/>
    </source>
</evidence>
<evidence type="ECO:0000256" key="10">
    <source>
        <dbReference type="ARBA" id="ARBA00023237"/>
    </source>
</evidence>
<evidence type="ECO:0000256" key="7">
    <source>
        <dbReference type="ARBA" id="ARBA00023065"/>
    </source>
</evidence>
<accession>A0ABV8SXU7</accession>
<reference evidence="16" key="1">
    <citation type="journal article" date="2019" name="Int. J. Syst. Evol. Microbiol.">
        <title>The Global Catalogue of Microorganisms (GCM) 10K type strain sequencing project: providing services to taxonomists for standard genome sequencing and annotation.</title>
        <authorList>
            <consortium name="The Broad Institute Genomics Platform"/>
            <consortium name="The Broad Institute Genome Sequencing Center for Infectious Disease"/>
            <person name="Wu L."/>
            <person name="Ma J."/>
        </authorList>
    </citation>
    <scope>NUCLEOTIDE SEQUENCE [LARGE SCALE GENOMIC DNA]</scope>
    <source>
        <strain evidence="16">CGMCC 1.10759</strain>
    </source>
</reference>
<keyword evidence="15" id="KW-0675">Receptor</keyword>